<accession>A0ABC8LIJ2</accession>
<sequence>MFKYKERLNKMQVLPLHVVLLWSNSCSVWHRWRSKVDSTGHAEMVGALECLISIEIEAGTFKAYRLVVFSCQWRSRQFMKGRDGVFFSYKLEGKLVLVDGSIDRLLFS</sequence>
<reference evidence="1 2" key="1">
    <citation type="submission" date="2022-03" db="EMBL/GenBank/DDBJ databases">
        <authorList>
            <person name="Macdonald S."/>
            <person name="Ahmed S."/>
            <person name="Newling K."/>
        </authorList>
    </citation>
    <scope>NUCLEOTIDE SEQUENCE [LARGE SCALE GENOMIC DNA]</scope>
</reference>
<gene>
    <name evidence="1" type="ORF">ERUC_LOCUS35830</name>
</gene>
<dbReference type="Proteomes" id="UP001642260">
    <property type="component" value="Unassembled WGS sequence"/>
</dbReference>
<evidence type="ECO:0000313" key="1">
    <source>
        <dbReference type="EMBL" id="CAH8383347.1"/>
    </source>
</evidence>
<comment type="caution">
    <text evidence="1">The sequence shown here is derived from an EMBL/GenBank/DDBJ whole genome shotgun (WGS) entry which is preliminary data.</text>
</comment>
<keyword evidence="2" id="KW-1185">Reference proteome</keyword>
<organism evidence="1 2">
    <name type="scientific">Eruca vesicaria subsp. sativa</name>
    <name type="common">Garden rocket</name>
    <name type="synonym">Eruca sativa</name>
    <dbReference type="NCBI Taxonomy" id="29727"/>
    <lineage>
        <taxon>Eukaryota</taxon>
        <taxon>Viridiplantae</taxon>
        <taxon>Streptophyta</taxon>
        <taxon>Embryophyta</taxon>
        <taxon>Tracheophyta</taxon>
        <taxon>Spermatophyta</taxon>
        <taxon>Magnoliopsida</taxon>
        <taxon>eudicotyledons</taxon>
        <taxon>Gunneridae</taxon>
        <taxon>Pentapetalae</taxon>
        <taxon>rosids</taxon>
        <taxon>malvids</taxon>
        <taxon>Brassicales</taxon>
        <taxon>Brassicaceae</taxon>
        <taxon>Brassiceae</taxon>
        <taxon>Eruca</taxon>
    </lineage>
</organism>
<protein>
    <submittedName>
        <fullName evidence="1">Uncharacterized protein</fullName>
    </submittedName>
</protein>
<evidence type="ECO:0000313" key="2">
    <source>
        <dbReference type="Proteomes" id="UP001642260"/>
    </source>
</evidence>
<proteinExistence type="predicted"/>
<dbReference type="EMBL" id="CAKOAT010585153">
    <property type="protein sequence ID" value="CAH8383347.1"/>
    <property type="molecule type" value="Genomic_DNA"/>
</dbReference>
<dbReference type="AlphaFoldDB" id="A0ABC8LIJ2"/>
<name>A0ABC8LIJ2_ERUVS</name>